<dbReference type="EMBL" id="LT607753">
    <property type="protein sequence ID" value="SCG51592.1"/>
    <property type="molecule type" value="Genomic_DNA"/>
</dbReference>
<evidence type="ECO:0000313" key="4">
    <source>
        <dbReference type="Proteomes" id="UP000198215"/>
    </source>
</evidence>
<feature type="compositionally biased region" description="Low complexity" evidence="1">
    <location>
        <begin position="128"/>
        <end position="142"/>
    </location>
</feature>
<evidence type="ECO:0000256" key="1">
    <source>
        <dbReference type="SAM" id="MobiDB-lite"/>
    </source>
</evidence>
<evidence type="ECO:0000313" key="3">
    <source>
        <dbReference type="EMBL" id="SCG51592.1"/>
    </source>
</evidence>
<dbReference type="Proteomes" id="UP000198215">
    <property type="component" value="Chromosome I"/>
</dbReference>
<feature type="chain" id="PRO_5008718197" evidence="2">
    <location>
        <begin position="31"/>
        <end position="173"/>
    </location>
</feature>
<evidence type="ECO:0000256" key="2">
    <source>
        <dbReference type="SAM" id="SignalP"/>
    </source>
</evidence>
<sequence length="173" mass="16988">MLETALAKLLTLKAGATVLAVTATGGVAVAAANGALPHPLTEAGAKPSAHATGAPADKGTTTGSTGAKGTPSPSLVGLCRAYVAKAADNPGKALENPAFTVLVTTAGDREKVAAYCDSLLAAEKGKPSGRPSTRSSVTPSRPAGKPDVRPGAPESPRTEHPGGGHRPSTPPTT</sequence>
<keyword evidence="4" id="KW-1185">Reference proteome</keyword>
<feature type="signal peptide" evidence="2">
    <location>
        <begin position="1"/>
        <end position="30"/>
    </location>
</feature>
<feature type="region of interest" description="Disordered" evidence="1">
    <location>
        <begin position="41"/>
        <end position="74"/>
    </location>
</feature>
<name>A0A1C5I044_9ACTN</name>
<gene>
    <name evidence="3" type="ORF">GA0070614_2025</name>
</gene>
<keyword evidence="2" id="KW-0732">Signal</keyword>
<feature type="region of interest" description="Disordered" evidence="1">
    <location>
        <begin position="123"/>
        <end position="173"/>
    </location>
</feature>
<organism evidence="3 4">
    <name type="scientific">Micromonospora coxensis</name>
    <dbReference type="NCBI Taxonomy" id="356852"/>
    <lineage>
        <taxon>Bacteria</taxon>
        <taxon>Bacillati</taxon>
        <taxon>Actinomycetota</taxon>
        <taxon>Actinomycetes</taxon>
        <taxon>Micromonosporales</taxon>
        <taxon>Micromonosporaceae</taxon>
        <taxon>Micromonospora</taxon>
    </lineage>
</organism>
<protein>
    <submittedName>
        <fullName evidence="3">Uncharacterized protein</fullName>
    </submittedName>
</protein>
<dbReference type="AlphaFoldDB" id="A0A1C5I044"/>
<reference evidence="4" key="1">
    <citation type="submission" date="2016-06" db="EMBL/GenBank/DDBJ databases">
        <authorList>
            <person name="Varghese N."/>
            <person name="Submissions Spin"/>
        </authorList>
    </citation>
    <scope>NUCLEOTIDE SEQUENCE [LARGE SCALE GENOMIC DNA]</scope>
    <source>
        <strain evidence="4">DSM 45161</strain>
    </source>
</reference>
<feature type="compositionally biased region" description="Low complexity" evidence="1">
    <location>
        <begin position="58"/>
        <end position="74"/>
    </location>
</feature>
<accession>A0A1C5I044</accession>
<proteinExistence type="predicted"/>